<dbReference type="Pfam" id="PF00646">
    <property type="entry name" value="F-box"/>
    <property type="match status" value="1"/>
</dbReference>
<dbReference type="Proteomes" id="UP001287356">
    <property type="component" value="Unassembled WGS sequence"/>
</dbReference>
<evidence type="ECO:0000313" key="3">
    <source>
        <dbReference type="EMBL" id="KAK3371059.1"/>
    </source>
</evidence>
<evidence type="ECO:0000313" key="4">
    <source>
        <dbReference type="Proteomes" id="UP001287356"/>
    </source>
</evidence>
<name>A0AAE0K715_9PEZI</name>
<keyword evidence="1" id="KW-1133">Transmembrane helix</keyword>
<proteinExistence type="predicted"/>
<feature type="transmembrane region" description="Helical" evidence="1">
    <location>
        <begin position="761"/>
        <end position="784"/>
    </location>
</feature>
<comment type="caution">
    <text evidence="3">The sequence shown here is derived from an EMBL/GenBank/DDBJ whole genome shotgun (WGS) entry which is preliminary data.</text>
</comment>
<evidence type="ECO:0000256" key="1">
    <source>
        <dbReference type="SAM" id="Phobius"/>
    </source>
</evidence>
<dbReference type="InterPro" id="IPR001810">
    <property type="entry name" value="F-box_dom"/>
</dbReference>
<reference evidence="3" key="1">
    <citation type="journal article" date="2023" name="Mol. Phylogenet. Evol.">
        <title>Genome-scale phylogeny and comparative genomics of the fungal order Sordariales.</title>
        <authorList>
            <person name="Hensen N."/>
            <person name="Bonometti L."/>
            <person name="Westerberg I."/>
            <person name="Brannstrom I.O."/>
            <person name="Guillou S."/>
            <person name="Cros-Aarteil S."/>
            <person name="Calhoun S."/>
            <person name="Haridas S."/>
            <person name="Kuo A."/>
            <person name="Mondo S."/>
            <person name="Pangilinan J."/>
            <person name="Riley R."/>
            <person name="LaButti K."/>
            <person name="Andreopoulos B."/>
            <person name="Lipzen A."/>
            <person name="Chen C."/>
            <person name="Yan M."/>
            <person name="Daum C."/>
            <person name="Ng V."/>
            <person name="Clum A."/>
            <person name="Steindorff A."/>
            <person name="Ohm R.A."/>
            <person name="Martin F."/>
            <person name="Silar P."/>
            <person name="Natvig D.O."/>
            <person name="Lalanne C."/>
            <person name="Gautier V."/>
            <person name="Ament-Velasquez S.L."/>
            <person name="Kruys A."/>
            <person name="Hutchinson M.I."/>
            <person name="Powell A.J."/>
            <person name="Barry K."/>
            <person name="Miller A.N."/>
            <person name="Grigoriev I.V."/>
            <person name="Debuchy R."/>
            <person name="Gladieux P."/>
            <person name="Hiltunen Thoren M."/>
            <person name="Johannesson H."/>
        </authorList>
    </citation>
    <scope>NUCLEOTIDE SEQUENCE</scope>
    <source>
        <strain evidence="3">CBS 958.72</strain>
    </source>
</reference>
<gene>
    <name evidence="3" type="ORF">B0T24DRAFT_658093</name>
</gene>
<keyword evidence="4" id="KW-1185">Reference proteome</keyword>
<accession>A0AAE0K715</accession>
<dbReference type="Gene3D" id="1.20.58.340">
    <property type="entry name" value="Magnesium transport protein CorA, transmembrane region"/>
    <property type="match status" value="1"/>
</dbReference>
<dbReference type="PROSITE" id="PS50181">
    <property type="entry name" value="FBOX"/>
    <property type="match status" value="1"/>
</dbReference>
<keyword evidence="1" id="KW-0812">Transmembrane</keyword>
<dbReference type="AlphaFoldDB" id="A0AAE0K715"/>
<dbReference type="SUPFAM" id="SSF81383">
    <property type="entry name" value="F-box domain"/>
    <property type="match status" value="1"/>
</dbReference>
<reference evidence="3" key="2">
    <citation type="submission" date="2023-06" db="EMBL/GenBank/DDBJ databases">
        <authorList>
            <consortium name="Lawrence Berkeley National Laboratory"/>
            <person name="Haridas S."/>
            <person name="Hensen N."/>
            <person name="Bonometti L."/>
            <person name="Westerberg I."/>
            <person name="Brannstrom I.O."/>
            <person name="Guillou S."/>
            <person name="Cros-Aarteil S."/>
            <person name="Calhoun S."/>
            <person name="Kuo A."/>
            <person name="Mondo S."/>
            <person name="Pangilinan J."/>
            <person name="Riley R."/>
            <person name="Labutti K."/>
            <person name="Andreopoulos B."/>
            <person name="Lipzen A."/>
            <person name="Chen C."/>
            <person name="Yanf M."/>
            <person name="Daum C."/>
            <person name="Ng V."/>
            <person name="Clum A."/>
            <person name="Steindorff A."/>
            <person name="Ohm R."/>
            <person name="Martin F."/>
            <person name="Silar P."/>
            <person name="Natvig D."/>
            <person name="Lalanne C."/>
            <person name="Gautier V."/>
            <person name="Ament-Velasquez S.L."/>
            <person name="Kruys A."/>
            <person name="Hutchinson M.I."/>
            <person name="Powell A.J."/>
            <person name="Barry K."/>
            <person name="Miller A.N."/>
            <person name="Grigoriev I.V."/>
            <person name="Debuchy R."/>
            <person name="Gladieux P."/>
            <person name="Thoren M.H."/>
            <person name="Johannesson H."/>
        </authorList>
    </citation>
    <scope>NUCLEOTIDE SEQUENCE</scope>
    <source>
        <strain evidence="3">CBS 958.72</strain>
    </source>
</reference>
<dbReference type="EMBL" id="JAULSN010000005">
    <property type="protein sequence ID" value="KAK3371059.1"/>
    <property type="molecule type" value="Genomic_DNA"/>
</dbReference>
<feature type="transmembrane region" description="Helical" evidence="1">
    <location>
        <begin position="709"/>
        <end position="727"/>
    </location>
</feature>
<evidence type="ECO:0000259" key="2">
    <source>
        <dbReference type="PROSITE" id="PS50181"/>
    </source>
</evidence>
<protein>
    <recommendedName>
        <fullName evidence="2">F-box domain-containing protein</fullName>
    </recommendedName>
</protein>
<organism evidence="3 4">
    <name type="scientific">Lasiosphaeria ovina</name>
    <dbReference type="NCBI Taxonomy" id="92902"/>
    <lineage>
        <taxon>Eukaryota</taxon>
        <taxon>Fungi</taxon>
        <taxon>Dikarya</taxon>
        <taxon>Ascomycota</taxon>
        <taxon>Pezizomycotina</taxon>
        <taxon>Sordariomycetes</taxon>
        <taxon>Sordariomycetidae</taxon>
        <taxon>Sordariales</taxon>
        <taxon>Lasiosphaeriaceae</taxon>
        <taxon>Lasiosphaeria</taxon>
    </lineage>
</organism>
<keyword evidence="1" id="KW-0472">Membrane</keyword>
<feature type="domain" description="F-box" evidence="2">
    <location>
        <begin position="63"/>
        <end position="111"/>
    </location>
</feature>
<sequence length="802" mass="89719">MADAVPTISVVRRRAADTRPGGDADRDEPLVDLTEALALHSKRTERQRKKMAKKASTIAARHWSGLLDMPYEILAAILSILRPRDVFALLRVSKPLRNFILSDEDTLAASIISLRYGSLERSFLRPVLMQDVDSALHAAVQNPDRQELLTLHKRSFQHIQPPNVSLTCTCLTCMLRWNCLCLVVDFAHWQDNLDKGKPILPVPRGTPPGWNKTLVAANATVVVKSLRSRLWHARILEAHLDSTVRSIRRHGQNKGNRRRRFRMTDDDVRAGTDAFLERSGPPTLDFPFNRDQYYMLEAFLPNRSWISEHQGWVYMPAKQHDTDLDILVRWDARRRPQRPQEDSRMEDLHDHFGRRSLWPEWDVFQSPVIDVTEIWGHDESSATVVETRAISSADLDTWLDASRRTTIKGENHTRLLRIVWVGQNPQTSRLSPSTKALERLLGVWDLKGGFDYAQSCFAGVAALPRHDTNKPPVFSVAYHPKLALAWSRTGRDGSDPEGIALPHTQAVVFAEGDERVELLRILQSQWSARVARHIMFPALLAGLVLGHELDSTLDEIKLAVRQVEERTGHHRFTSRRQTQPAAGELGSLSAQMSGCAAKLANGTRKLKVVDALNEFMLHEAAAAVAGGNTNTTADDDDDAAAVARNIQLLQHRASMQAVDTAYVQQRIQIQIAALFHLIAQQDNAIAFDTASATRSIAASSLQDSSSMRMLALVAMFFLPGSFVAALFSTPLFVWDDGAAQQAAAAAAHTGALSVATRPQFALFWAIAVPMTVAIFVLYAVWMVHQKKKDKRRRRKGVEMHVV</sequence>
<dbReference type="InterPro" id="IPR036047">
    <property type="entry name" value="F-box-like_dom_sf"/>
</dbReference>